<keyword evidence="2" id="KW-0472">Membrane</keyword>
<sequence>MAFTHADIDNSNSFSEANNKIRLINALYRKAPHLASHLKIDIRDATDADFYIPATLKHASKVVNIEITKTLCDMLSCNPSKEKGMCNENDKATYYYVGDDGWDIQCQPACFNTIETKVYNEQGQRKTNTPMLNYHNGKCRLVNSPIVTYLEKPFFRSTVKYETRLNDMPTGFSRRPPVAENEYGCGLDYRTNKTYCQYYDRHLMSDGSCSMTKWEKVLDSVIGMSLINSIKSSIRVVSNQHVPFELPEHLPPLPTQIPDMYTLDGWKNNIDKSFIVPPLIDTRPKQHNNTGSRSKRSTADNTNQHDRRRSTENELLDFETMSPFMKKQYNIPHTTDQGGGGGGGRIKRAAIPGGAITSTSVDRFKEVFLEMLHILTTDPKFWLMLGMNIATDWSIDYIKTLCARLIEQMTKYVSVKMIDMSAMVGSRVLAACLRSLSVKLVTGTVARIGSKSAIMLAKIASAATSVVGWFLISAMIFDMILTVWDPFGYKNLFPATFPSDMMANGELALRQAFGKATTDYEFDMFVDTVLSQEEIIMLQVDSMIDRLIYLDALIVNSNGTRLDKGQLVYLGQSSAQQMKIAANAAMAKRVQFNPRTYQQYNQAFLDRMRISKALNYVSMGSAVVGIVVWLVFHLNTLGILLAIIAICLFALNRYTLENDLLVDLFRQLRIFRDDSKFNLQARSH</sequence>
<dbReference type="EMBL" id="KJ566556">
    <property type="protein sequence ID" value="AHW98274.1"/>
    <property type="molecule type" value="Genomic_DNA"/>
</dbReference>
<organism evidence="4">
    <name type="scientific">Nilaparvata lugens endogenous nudivirus</name>
    <dbReference type="NCBI Taxonomy" id="1487700"/>
    <lineage>
        <taxon>Viruses</taxon>
        <taxon>Viruses incertae sedis</taxon>
        <taxon>Naldaviricetes</taxon>
        <taxon>Lefavirales</taxon>
        <taxon>Nudiviridae</taxon>
    </lineage>
</organism>
<evidence type="ECO:0000256" key="1">
    <source>
        <dbReference type="SAM" id="MobiDB-lite"/>
    </source>
</evidence>
<dbReference type="Pfam" id="PF04583">
    <property type="entry name" value="Baculo_p74"/>
    <property type="match status" value="1"/>
</dbReference>
<evidence type="ECO:0000256" key="2">
    <source>
        <dbReference type="SAM" id="Phobius"/>
    </source>
</evidence>
<evidence type="ECO:0000259" key="3">
    <source>
        <dbReference type="Pfam" id="PF08404"/>
    </source>
</evidence>
<feature type="compositionally biased region" description="Basic and acidic residues" evidence="1">
    <location>
        <begin position="303"/>
        <end position="312"/>
    </location>
</feature>
<accession>X5GF23</accession>
<feature type="transmembrane region" description="Helical" evidence="2">
    <location>
        <begin position="466"/>
        <end position="484"/>
    </location>
</feature>
<feature type="domain" description="Baculoviridae p74 N-terminal" evidence="3">
    <location>
        <begin position="5"/>
        <end position="273"/>
    </location>
</feature>
<reference evidence="4" key="1">
    <citation type="journal article" date="2014" name="J. Virol.">
        <title>Brown planthopper nudivirus DNA integrated in its host genome.</title>
        <authorList>
            <person name="Cheng R.L."/>
            <person name="Xi Y."/>
            <person name="Lou Y.H."/>
            <person name="Wang Z."/>
            <person name="Xu J.Y."/>
            <person name="Xu H.J."/>
            <person name="Zhang C.X."/>
        </authorList>
    </citation>
    <scope>NUCLEOTIDE SEQUENCE</scope>
    <source>
        <strain evidence="4">Hangzhou</strain>
    </source>
</reference>
<dbReference type="GO" id="GO:0019058">
    <property type="term" value="P:viral life cycle"/>
    <property type="evidence" value="ECO:0007669"/>
    <property type="project" value="InterPro"/>
</dbReference>
<keyword evidence="2" id="KW-1133">Transmembrane helix</keyword>
<proteinExistence type="predicted"/>
<dbReference type="Pfam" id="PF08404">
    <property type="entry name" value="Baculo_p74_N"/>
    <property type="match status" value="1"/>
</dbReference>
<keyword evidence="2" id="KW-0812">Transmembrane</keyword>
<evidence type="ECO:0000313" key="4">
    <source>
        <dbReference type="EMBL" id="AHW98274.1"/>
    </source>
</evidence>
<dbReference type="InterPro" id="IPR007663">
    <property type="entry name" value="Baculo_p74"/>
</dbReference>
<feature type="region of interest" description="Disordered" evidence="1">
    <location>
        <begin position="278"/>
        <end position="314"/>
    </location>
</feature>
<dbReference type="InterPro" id="IPR013613">
    <property type="entry name" value="Baculo_p74_N"/>
</dbReference>
<feature type="transmembrane region" description="Helical" evidence="2">
    <location>
        <begin position="613"/>
        <end position="632"/>
    </location>
</feature>
<protein>
    <submittedName>
        <fullName evidence="4">p74</fullName>
    </submittedName>
</protein>
<feature type="transmembrane region" description="Helical" evidence="2">
    <location>
        <begin position="638"/>
        <end position="656"/>
    </location>
</feature>
<name>X5GF23_9VIRU</name>
<reference evidence="4" key="2">
    <citation type="submission" date="2014-03" db="EMBL/GenBank/DDBJ databases">
        <authorList>
            <person name="Cheng R."/>
            <person name="Zhang C.-X."/>
        </authorList>
    </citation>
    <scope>NUCLEOTIDE SEQUENCE</scope>
    <source>
        <strain evidence="4">Hangzhou</strain>
    </source>
</reference>